<comment type="caution">
    <text evidence="2">The sequence shown here is derived from an EMBL/GenBank/DDBJ whole genome shotgun (WGS) entry which is preliminary data.</text>
</comment>
<dbReference type="SFLD" id="SFLDS00003">
    <property type="entry name" value="Haloacid_Dehalogenase"/>
    <property type="match status" value="1"/>
</dbReference>
<reference evidence="2 3" key="1">
    <citation type="journal article" date="2014" name="PLoS Genet.">
        <title>Phylogenetically driven sequencing of extremely halophilic archaea reveals strategies for static and dynamic osmo-response.</title>
        <authorList>
            <person name="Becker E.A."/>
            <person name="Seitzer P.M."/>
            <person name="Tritt A."/>
            <person name="Larsen D."/>
            <person name="Krusor M."/>
            <person name="Yao A.I."/>
            <person name="Wu D."/>
            <person name="Madern D."/>
            <person name="Eisen J.A."/>
            <person name="Darling A.E."/>
            <person name="Facciotti M.T."/>
        </authorList>
    </citation>
    <scope>NUCLEOTIDE SEQUENCE [LARGE SCALE GENOMIC DNA]</scope>
    <source>
        <strain evidence="2 3">DSM 8989</strain>
    </source>
</reference>
<keyword evidence="3" id="KW-1185">Reference proteome</keyword>
<proteinExistence type="inferred from homology"/>
<dbReference type="PANTHER" id="PTHR43434:SF1">
    <property type="entry name" value="PHOSPHOGLYCOLATE PHOSPHATASE"/>
    <property type="match status" value="1"/>
</dbReference>
<dbReference type="AlphaFoldDB" id="M0MZF0"/>
<dbReference type="OrthoDB" id="8384at2157"/>
<dbReference type="InterPro" id="IPR006438">
    <property type="entry name" value="HAD-SF_TIGR01548"/>
</dbReference>
<dbReference type="PATRIC" id="fig|1227456.3.peg.2550"/>
<accession>M0MZF0</accession>
<dbReference type="SUPFAM" id="SSF56784">
    <property type="entry name" value="HAD-like"/>
    <property type="match status" value="1"/>
</dbReference>
<dbReference type="InterPro" id="IPR023214">
    <property type="entry name" value="HAD_sf"/>
</dbReference>
<evidence type="ECO:0000256" key="1">
    <source>
        <dbReference type="ARBA" id="ARBA00007958"/>
    </source>
</evidence>
<dbReference type="Pfam" id="PF00702">
    <property type="entry name" value="Hydrolase"/>
    <property type="match status" value="1"/>
</dbReference>
<dbReference type="CDD" id="cd01427">
    <property type="entry name" value="HAD_like"/>
    <property type="match status" value="1"/>
</dbReference>
<keyword evidence="2" id="KW-0378">Hydrolase</keyword>
<dbReference type="NCBIfam" id="TIGR01548">
    <property type="entry name" value="HAD-SF-IA-hyp1"/>
    <property type="match status" value="1"/>
</dbReference>
<dbReference type="EMBL" id="AOME01000069">
    <property type="protein sequence ID" value="EMA50976.1"/>
    <property type="molecule type" value="Genomic_DNA"/>
</dbReference>
<comment type="similarity">
    <text evidence="1">Belongs to the HAD-like hydrolase superfamily.</text>
</comment>
<gene>
    <name evidence="2" type="ORF">C450_12605</name>
</gene>
<dbReference type="RefSeq" id="WP_005043790.1">
    <property type="nucleotide sequence ID" value="NZ_AOME01000069.1"/>
</dbReference>
<dbReference type="GO" id="GO:0008967">
    <property type="term" value="F:phosphoglycolate phosphatase activity"/>
    <property type="evidence" value="ECO:0007669"/>
    <property type="project" value="TreeGrafter"/>
</dbReference>
<evidence type="ECO:0000313" key="3">
    <source>
        <dbReference type="Proteomes" id="UP000011625"/>
    </source>
</evidence>
<dbReference type="InterPro" id="IPR050155">
    <property type="entry name" value="HAD-like_hydrolase_sf"/>
</dbReference>
<dbReference type="InterPro" id="IPR006439">
    <property type="entry name" value="HAD-SF_hydro_IA"/>
</dbReference>
<dbReference type="Proteomes" id="UP000011625">
    <property type="component" value="Unassembled WGS sequence"/>
</dbReference>
<sequence length="292" mass="31711">MRGDAVVLDVDGVLVDVADSYRRAVVESVATVYDETIERDDLQAFKDAGGFNDDWELTHAIALHVLASREGLDMTIDEFTDHIAGTGGGLDAAETVVADSLAPAERERVLATWDRDRLRDVFQQHYLGRELYRELEGGEPEPEIAGEGFINDEPTLVDPATIDWLTTDFSVGVLTGRPAAEADIALDRVGLDVPDDHRFTMDDPAPGKPDPTALVALAEEFDARRTVFVGDTLDDVRTATNANETDPDREYLGIGVLTGGLTGERGREKFDRAGAEAVVETVNDLDGLLEPT</sequence>
<dbReference type="SFLD" id="SFLDG01129">
    <property type="entry name" value="C1.5:_HAD__Beta-PGM__Phosphata"/>
    <property type="match status" value="1"/>
</dbReference>
<dbReference type="PANTHER" id="PTHR43434">
    <property type="entry name" value="PHOSPHOGLYCOLATE PHOSPHATASE"/>
    <property type="match status" value="1"/>
</dbReference>
<dbReference type="STRING" id="1227456.C450_12605"/>
<protein>
    <submittedName>
        <fullName evidence="2">HAD superfamily hydrolase</fullName>
    </submittedName>
</protein>
<dbReference type="GO" id="GO:0006281">
    <property type="term" value="P:DNA repair"/>
    <property type="evidence" value="ECO:0007669"/>
    <property type="project" value="TreeGrafter"/>
</dbReference>
<evidence type="ECO:0000313" key="2">
    <source>
        <dbReference type="EMBL" id="EMA50976.1"/>
    </source>
</evidence>
<dbReference type="NCBIfam" id="TIGR01549">
    <property type="entry name" value="HAD-SF-IA-v1"/>
    <property type="match status" value="1"/>
</dbReference>
<dbReference type="Gene3D" id="3.40.50.1000">
    <property type="entry name" value="HAD superfamily/HAD-like"/>
    <property type="match status" value="1"/>
</dbReference>
<dbReference type="InterPro" id="IPR036412">
    <property type="entry name" value="HAD-like_sf"/>
</dbReference>
<organism evidence="2 3">
    <name type="scientific">Halococcus salifodinae DSM 8989</name>
    <dbReference type="NCBI Taxonomy" id="1227456"/>
    <lineage>
        <taxon>Archaea</taxon>
        <taxon>Methanobacteriati</taxon>
        <taxon>Methanobacteriota</taxon>
        <taxon>Stenosarchaea group</taxon>
        <taxon>Halobacteria</taxon>
        <taxon>Halobacteriales</taxon>
        <taxon>Halococcaceae</taxon>
        <taxon>Halococcus</taxon>
    </lineage>
</organism>
<name>M0MZF0_9EURY</name>